<feature type="non-terminal residue" evidence="1">
    <location>
        <position position="1"/>
    </location>
</feature>
<dbReference type="AlphaFoldDB" id="X1AS04"/>
<evidence type="ECO:0000313" key="1">
    <source>
        <dbReference type="EMBL" id="GAG85634.1"/>
    </source>
</evidence>
<evidence type="ECO:0008006" key="2">
    <source>
        <dbReference type="Google" id="ProtNLM"/>
    </source>
</evidence>
<sequence length="75" mass="8695">NFGSGVGHSINEILRIIHKVLGHEIKVTYTKKRSLDVPKIYLDISRAKEYLSWKPVTSLDNGIKKTWDFIKKLRT</sequence>
<organism evidence="1">
    <name type="scientific">marine sediment metagenome</name>
    <dbReference type="NCBI Taxonomy" id="412755"/>
    <lineage>
        <taxon>unclassified sequences</taxon>
        <taxon>metagenomes</taxon>
        <taxon>ecological metagenomes</taxon>
    </lineage>
</organism>
<dbReference type="EMBL" id="BART01015524">
    <property type="protein sequence ID" value="GAG85634.1"/>
    <property type="molecule type" value="Genomic_DNA"/>
</dbReference>
<dbReference type="SUPFAM" id="SSF51735">
    <property type="entry name" value="NAD(P)-binding Rossmann-fold domains"/>
    <property type="match status" value="1"/>
</dbReference>
<dbReference type="InterPro" id="IPR036291">
    <property type="entry name" value="NAD(P)-bd_dom_sf"/>
</dbReference>
<proteinExistence type="predicted"/>
<reference evidence="1" key="1">
    <citation type="journal article" date="2014" name="Front. Microbiol.">
        <title>High frequency of phylogenetically diverse reductive dehalogenase-homologous genes in deep subseafloor sedimentary metagenomes.</title>
        <authorList>
            <person name="Kawai M."/>
            <person name="Futagami T."/>
            <person name="Toyoda A."/>
            <person name="Takaki Y."/>
            <person name="Nishi S."/>
            <person name="Hori S."/>
            <person name="Arai W."/>
            <person name="Tsubouchi T."/>
            <person name="Morono Y."/>
            <person name="Uchiyama I."/>
            <person name="Ito T."/>
            <person name="Fujiyama A."/>
            <person name="Inagaki F."/>
            <person name="Takami H."/>
        </authorList>
    </citation>
    <scope>NUCLEOTIDE SEQUENCE</scope>
    <source>
        <strain evidence="1">Expedition CK06-06</strain>
    </source>
</reference>
<name>X1AS04_9ZZZZ</name>
<protein>
    <recommendedName>
        <fullName evidence="2">NAD(P)-binding domain-containing protein</fullName>
    </recommendedName>
</protein>
<comment type="caution">
    <text evidence="1">The sequence shown here is derived from an EMBL/GenBank/DDBJ whole genome shotgun (WGS) entry which is preliminary data.</text>
</comment>
<accession>X1AS04</accession>
<gene>
    <name evidence="1" type="ORF">S01H4_30129</name>
</gene>
<dbReference type="Gene3D" id="3.90.25.10">
    <property type="entry name" value="UDP-galactose 4-epimerase, domain 1"/>
    <property type="match status" value="1"/>
</dbReference>